<dbReference type="InterPro" id="IPR050436">
    <property type="entry name" value="IsdA"/>
</dbReference>
<feature type="compositionally biased region" description="Basic and acidic residues" evidence="6">
    <location>
        <begin position="549"/>
        <end position="558"/>
    </location>
</feature>
<dbReference type="PANTHER" id="PTHR37824:SF1">
    <property type="entry name" value="IRON-REGULATED SURFACE DETERMINANT PROTEIN C"/>
    <property type="match status" value="1"/>
</dbReference>
<keyword evidence="10" id="KW-1185">Reference proteome</keyword>
<dbReference type="Pfam" id="PF05031">
    <property type="entry name" value="NEAT"/>
    <property type="match status" value="3"/>
</dbReference>
<dbReference type="NCBIfam" id="TIGR03063">
    <property type="entry name" value="srtB_target"/>
    <property type="match status" value="1"/>
</dbReference>
<feature type="compositionally biased region" description="Polar residues" evidence="6">
    <location>
        <begin position="594"/>
        <end position="606"/>
    </location>
</feature>
<evidence type="ECO:0000256" key="1">
    <source>
        <dbReference type="ARBA" id="ARBA00004168"/>
    </source>
</evidence>
<comment type="subcellular location">
    <subcellularLocation>
        <location evidence="1">Secreted</location>
        <location evidence="1">Cell wall</location>
        <topology evidence="1">Peptidoglycan-anchor</topology>
    </subcellularLocation>
</comment>
<feature type="domain" description="NEAT" evidence="8">
    <location>
        <begin position="33"/>
        <end position="154"/>
    </location>
</feature>
<dbReference type="CDD" id="cd06920">
    <property type="entry name" value="NEAT"/>
    <property type="match status" value="3"/>
</dbReference>
<evidence type="ECO:0000256" key="7">
    <source>
        <dbReference type="SAM" id="SignalP"/>
    </source>
</evidence>
<comment type="caution">
    <text evidence="9">The sequence shown here is derived from an EMBL/GenBank/DDBJ whole genome shotgun (WGS) entry which is preliminary data.</text>
</comment>
<dbReference type="InterPro" id="IPR006635">
    <property type="entry name" value="NEAT_dom"/>
</dbReference>
<dbReference type="PANTHER" id="PTHR37824">
    <property type="entry name" value="IRON-REGULATED SURFACE DETERMINANT PROTEIN C"/>
    <property type="match status" value="1"/>
</dbReference>
<proteinExistence type="predicted"/>
<dbReference type="Proteomes" id="UP000618943">
    <property type="component" value="Unassembled WGS sequence"/>
</dbReference>
<gene>
    <name evidence="9" type="ORF">JFL43_21540</name>
</gene>
<name>A0ABS1HD95_9BACL</name>
<sequence>MNKVWKIIISALLIVFTLLPNFAVGAASAADALKDGKYEVGIKFLADSTETISKMTHYINTTAQLELVDGQMSAVVDITDSSSFTGFKVDQKGVLTNVKTVSEDTANKVRTVQFQVPTLDQKLNAEVTVEVKAMNYKKEYKVQIQFDPESLKLIELNQPEIVGKAVSFKTIRPDSAELIDFSRYLGTPATVTKIAGKQYVYINIVSSSSMIPYLQAEQNGVLVNMEEVSRDDTANTRVVRFPATDLSKPIAGTVKVTAGTHEMEYKFRFLFDGATVETVDPEKTISADLKGKDYSATVKVTGKESFLVSQSPAVSALSEEVGKKYVSVTLAESSKIKALKVKKNGQYIEVSKAKVNSTQRAATVTTYKVEVADWNSKLEAVADMQDSTTEEFTVQLSNVKMTPVVGEDTVVSKNNLKDGQYTIPFKLLTDGTNDPSVMNSYVKPTASLKVENGKQYVAMTLKNAEWIKGFKVEQGGKLVEPTVIRDNLKANERVVQFEVKDLTKNMDAWVKVNVPEINYAHDYTVQMQFDLNGIKLIKSNTDSSTITKPKSDNNETTEKPVTNNEETADEEKKKPNTAITTSNDVDVEFDRNGDVTNMQDPSTETAKASKVVNPKTMDTAKLALLLSMIAISGYLLVRKYKAREASE</sequence>
<evidence type="ECO:0000256" key="6">
    <source>
        <dbReference type="SAM" id="MobiDB-lite"/>
    </source>
</evidence>
<feature type="chain" id="PRO_5047052411" evidence="7">
    <location>
        <begin position="30"/>
        <end position="647"/>
    </location>
</feature>
<feature type="region of interest" description="Disordered" evidence="6">
    <location>
        <begin position="542"/>
        <end position="608"/>
    </location>
</feature>
<evidence type="ECO:0000259" key="8">
    <source>
        <dbReference type="PROSITE" id="PS50978"/>
    </source>
</evidence>
<keyword evidence="2" id="KW-0134">Cell wall</keyword>
<keyword evidence="5" id="KW-0572">Peptidoglycan-anchor</keyword>
<feature type="domain" description="NEAT" evidence="8">
    <location>
        <begin position="159"/>
        <end position="287"/>
    </location>
</feature>
<dbReference type="InterPro" id="IPR017502">
    <property type="entry name" value="Sortase_SrtB_target"/>
</dbReference>
<dbReference type="RefSeq" id="WP_200750636.1">
    <property type="nucleotide sequence ID" value="NZ_JAEOAH010000064.1"/>
</dbReference>
<keyword evidence="3" id="KW-0964">Secreted</keyword>
<accession>A0ABS1HD95</accession>
<feature type="signal peptide" evidence="7">
    <location>
        <begin position="1"/>
        <end position="29"/>
    </location>
</feature>
<dbReference type="SMART" id="SM00725">
    <property type="entry name" value="NEAT"/>
    <property type="match status" value="3"/>
</dbReference>
<evidence type="ECO:0000313" key="9">
    <source>
        <dbReference type="EMBL" id="MBK3497355.1"/>
    </source>
</evidence>
<evidence type="ECO:0000256" key="2">
    <source>
        <dbReference type="ARBA" id="ARBA00022512"/>
    </source>
</evidence>
<dbReference type="SUPFAM" id="SSF158911">
    <property type="entry name" value="NEAT domain-like"/>
    <property type="match status" value="4"/>
</dbReference>
<reference evidence="9 10" key="1">
    <citation type="submission" date="2020-12" db="EMBL/GenBank/DDBJ databases">
        <title>YIM B01967 draft genome.</title>
        <authorList>
            <person name="Yan X."/>
        </authorList>
    </citation>
    <scope>NUCLEOTIDE SEQUENCE [LARGE SCALE GENOMIC DNA]</scope>
    <source>
        <strain evidence="9 10">YIM B01967</strain>
    </source>
</reference>
<evidence type="ECO:0000256" key="4">
    <source>
        <dbReference type="ARBA" id="ARBA00022729"/>
    </source>
</evidence>
<dbReference type="PROSITE" id="PS50978">
    <property type="entry name" value="NEAT"/>
    <property type="match status" value="3"/>
</dbReference>
<evidence type="ECO:0000313" key="10">
    <source>
        <dbReference type="Proteomes" id="UP000618943"/>
    </source>
</evidence>
<protein>
    <submittedName>
        <fullName evidence="9">NEAT domain-containing protein</fullName>
    </submittedName>
</protein>
<dbReference type="Gene3D" id="2.60.40.1850">
    <property type="match status" value="4"/>
</dbReference>
<dbReference type="EMBL" id="JAEOAH010000064">
    <property type="protein sequence ID" value="MBK3497355.1"/>
    <property type="molecule type" value="Genomic_DNA"/>
</dbReference>
<organism evidence="9 10">
    <name type="scientific">Viridibacillus soli</name>
    <dbReference type="NCBI Taxonomy" id="2798301"/>
    <lineage>
        <taxon>Bacteria</taxon>
        <taxon>Bacillati</taxon>
        <taxon>Bacillota</taxon>
        <taxon>Bacilli</taxon>
        <taxon>Bacillales</taxon>
        <taxon>Caryophanaceae</taxon>
        <taxon>Viridibacillus</taxon>
    </lineage>
</organism>
<dbReference type="InterPro" id="IPR037250">
    <property type="entry name" value="NEAT_dom_sf"/>
</dbReference>
<evidence type="ECO:0000256" key="3">
    <source>
        <dbReference type="ARBA" id="ARBA00022525"/>
    </source>
</evidence>
<evidence type="ECO:0000256" key="5">
    <source>
        <dbReference type="ARBA" id="ARBA00023088"/>
    </source>
</evidence>
<keyword evidence="4 7" id="KW-0732">Signal</keyword>
<feature type="domain" description="NEAT" evidence="8">
    <location>
        <begin position="416"/>
        <end position="537"/>
    </location>
</feature>